<evidence type="ECO:0000313" key="1">
    <source>
        <dbReference type="EMBL" id="SDF15005.1"/>
    </source>
</evidence>
<dbReference type="AlphaFoldDB" id="A0A1G7IQW3"/>
<dbReference type="OrthoDB" id="794757at2"/>
<dbReference type="STRING" id="104663.SAMN04488121_101945"/>
<dbReference type="EMBL" id="FNBN01000001">
    <property type="protein sequence ID" value="SDF15005.1"/>
    <property type="molecule type" value="Genomic_DNA"/>
</dbReference>
<sequence length="190" mass="21676">MDHRFSWTLVAVVVLTVSCGTRDSARQGKGPTYRDLKGYFQGELNSIETHKPALQKTIVMNGQRDSLTIDSPDSAQLQHLLAPFLEVDLNKPSLQGAYDTILLADQFTGTHSLMYKARNTATVPQEVIMDIDNQQHITNVQMNKHVANLVYEYQQNLVYQHNKHIRIVTWQKIAFLPARELDVKVLLRHP</sequence>
<name>A0A1G7IQW3_CHIFI</name>
<dbReference type="Proteomes" id="UP000199045">
    <property type="component" value="Unassembled WGS sequence"/>
</dbReference>
<dbReference type="PROSITE" id="PS51257">
    <property type="entry name" value="PROKAR_LIPOPROTEIN"/>
    <property type="match status" value="1"/>
</dbReference>
<organism evidence="1 2">
    <name type="scientific">Chitinophaga filiformis</name>
    <name type="common">Myxococcus filiformis</name>
    <name type="synonym">Flexibacter filiformis</name>
    <dbReference type="NCBI Taxonomy" id="104663"/>
    <lineage>
        <taxon>Bacteria</taxon>
        <taxon>Pseudomonadati</taxon>
        <taxon>Bacteroidota</taxon>
        <taxon>Chitinophagia</taxon>
        <taxon>Chitinophagales</taxon>
        <taxon>Chitinophagaceae</taxon>
        <taxon>Chitinophaga</taxon>
    </lineage>
</organism>
<protein>
    <submittedName>
        <fullName evidence="1">Uncharacterized protein</fullName>
    </submittedName>
</protein>
<gene>
    <name evidence="1" type="ORF">SAMN04488121_101945</name>
</gene>
<accession>A0A1G7IQW3</accession>
<evidence type="ECO:0000313" key="2">
    <source>
        <dbReference type="Proteomes" id="UP000199045"/>
    </source>
</evidence>
<reference evidence="1 2" key="1">
    <citation type="submission" date="2016-10" db="EMBL/GenBank/DDBJ databases">
        <authorList>
            <person name="de Groot N.N."/>
        </authorList>
    </citation>
    <scope>NUCLEOTIDE SEQUENCE [LARGE SCALE GENOMIC DNA]</scope>
    <source>
        <strain evidence="1 2">DSM 527</strain>
    </source>
</reference>
<dbReference type="RefSeq" id="WP_089829054.1">
    <property type="nucleotide sequence ID" value="NZ_FNBN01000001.1"/>
</dbReference>
<proteinExistence type="predicted"/>